<accession>A0A1J0AC50</accession>
<dbReference type="SUPFAM" id="SSF51126">
    <property type="entry name" value="Pectin lyase-like"/>
    <property type="match status" value="1"/>
</dbReference>
<comment type="subcellular location">
    <subcellularLocation>
        <location evidence="1">Secreted</location>
    </subcellularLocation>
</comment>
<dbReference type="Pfam" id="PF18886">
    <property type="entry name" value="DUF5649"/>
    <property type="match status" value="7"/>
</dbReference>
<evidence type="ECO:0000256" key="3">
    <source>
        <dbReference type="ARBA" id="ARBA00022729"/>
    </source>
</evidence>
<evidence type="ECO:0000256" key="2">
    <source>
        <dbReference type="ARBA" id="ARBA00022525"/>
    </source>
</evidence>
<dbReference type="InterPro" id="IPR050909">
    <property type="entry name" value="Bact_Autotransporter_VF"/>
</dbReference>
<keyword evidence="3" id="KW-0732">Signal</keyword>
<dbReference type="InterPro" id="IPR011050">
    <property type="entry name" value="Pectin_lyase_fold/virulence"/>
</dbReference>
<keyword evidence="2" id="KW-0964">Secreted</keyword>
<dbReference type="InterPro" id="IPR012334">
    <property type="entry name" value="Pectin_lyas_fold"/>
</dbReference>
<protein>
    <submittedName>
        <fullName evidence="5">Filamentous hemagglutinin family outer membrane protein</fullName>
    </submittedName>
</protein>
<evidence type="ECO:0000313" key="6">
    <source>
        <dbReference type="Proteomes" id="UP000180235"/>
    </source>
</evidence>
<dbReference type="InterPro" id="IPR008638">
    <property type="entry name" value="FhaB/CdiA-like_TPS"/>
</dbReference>
<reference evidence="5 6" key="1">
    <citation type="submission" date="2016-10" db="EMBL/GenBank/DDBJ databases">
        <title>Description of Gloeomargarita lithophora gen. nov., sp. nov., a thylakoid-bearing basal-branching cyanobacterium with intracellular carbonates, and proposal for Gloeomargaritales ord. nov.</title>
        <authorList>
            <person name="Moreira D."/>
            <person name="Tavera R."/>
            <person name="Benzerara K."/>
            <person name="Skouri-Panet F."/>
            <person name="Couradeau E."/>
            <person name="Gerard E."/>
            <person name="Loussert C."/>
            <person name="Novelo E."/>
            <person name="Zivanovic Y."/>
            <person name="Lopez-Garcia P."/>
        </authorList>
    </citation>
    <scope>NUCLEOTIDE SEQUENCE [LARGE SCALE GENOMIC DNA]</scope>
    <source>
        <strain evidence="5 6">D10</strain>
    </source>
</reference>
<evidence type="ECO:0000259" key="4">
    <source>
        <dbReference type="SMART" id="SM00912"/>
    </source>
</evidence>
<dbReference type="GO" id="GO:0005576">
    <property type="term" value="C:extracellular region"/>
    <property type="evidence" value="ECO:0007669"/>
    <property type="project" value="UniProtKB-SubCell"/>
</dbReference>
<name>A0A1J0AC50_9CYAN</name>
<evidence type="ECO:0000256" key="1">
    <source>
        <dbReference type="ARBA" id="ARBA00004613"/>
    </source>
</evidence>
<dbReference type="Pfam" id="PF05860">
    <property type="entry name" value="TPS"/>
    <property type="match status" value="1"/>
</dbReference>
<gene>
    <name evidence="5" type="ORF">GlitD10_1190</name>
</gene>
<dbReference type="SMART" id="SM00912">
    <property type="entry name" value="Haemagg_act"/>
    <property type="match status" value="1"/>
</dbReference>
<dbReference type="PANTHER" id="PTHR12338:SF8">
    <property type="entry name" value="HEME_HEMOPEXIN-BINDING PROTEIN"/>
    <property type="match status" value="1"/>
</dbReference>
<dbReference type="Proteomes" id="UP000180235">
    <property type="component" value="Chromosome"/>
</dbReference>
<dbReference type="PANTHER" id="PTHR12338">
    <property type="entry name" value="AUTOTRANSPORTER"/>
    <property type="match status" value="1"/>
</dbReference>
<dbReference type="Gene3D" id="2.160.20.10">
    <property type="entry name" value="Single-stranded right-handed beta-helix, Pectin lyase-like"/>
    <property type="match status" value="1"/>
</dbReference>
<dbReference type="InterPro" id="IPR043709">
    <property type="entry name" value="DUF5649"/>
</dbReference>
<sequence length="2154" mass="218167">MYNVNQVYRLLVLPFKVLLSLVIYQPFTLALPQGGVVTQGQAVIQQESATKLNINQSTDRAVINWNSFSIGAPEWVNFQQPSSTSATLNRVTGNTPSSIAGKLTANGQIFLINPNGIMFLPTARVDVAGLVASTLNIKDSDFMRGVLRFEQMSGKAPASVVNQGLITVKEAGFAALVAPAVQNSGVISARLGKVVLASGTTVSLDFYGDGLLSVTVDPKLAGQITDIYGNKLNSLIDNQGNITAPGGIVTLTAQAAGQIVDSVINTSGIIEAKYAENRNGVIVLSGGSQGIVAVNGELNVSGERGGKVEITGENVGLFGAAKIDASGDKAGGLILIGGDYLGGRADKQRIDPSLNAQNTFVSSQSILTADARIAGNGGEVIIWADNFTRFDGTITATGDNGGFVETSGKNILEIGDSAKVDTTGKIGSTGTWLLDPLNLSISGSGTNANVTGASPFTPTGTGSILRDTTINNALLTNNVVVKTVGTSGADRGDIIFNNNANVNWSTNKTFTVQAAGQIFMNDGTKVQSTNTGSFNAITFKANTADAVTGDMTGIDLQQGSELSTQGGKISLTGIGGQTGNSNFGILHKAVVQSTTGSITYKGTGGKGVNSNYGVYLLNPIATTGAKIASTTGVISITGTGRGTGQENIGIVQELGAQVSSTSGAITYIGKGATTGTDFNRGIILTNENTTISTTTGAITLTGTGGGTGQQNQGIFQTAQAQVSTQGGNITYTGTGSNGSGTSNTGIVLADDGTKISTINAGKITLTGTGGTNATASKNRGIFQVAGAQVSTVNGAISYTGTGGNATNNNYGIHLEGVDSSITTTGTGTITLTGKGQGTGTENYGILQRSDAKVTTANSIITYKGTGAVTADGIRTESGTNIIGNNTTKSIVLTSLKNGITLNDVTIQTKENIIITSPGDVTQNNNGGLLAITANKGLQLNGAGNYTLTNVNNDIATLAAKNTGNISFQDTNGFVVGTVGTITGITTATTKNITLTSGGEVTQTQKIVTGGLELTGTGGTYTLTNTGNNIVTLAADTQNNLSFTDRNGLIIGTVGTTNGITATNKNVTLTVNAGTLTQTKAITASGLELKGNGTFTLTNANNDVTTLAANVGNPLSFTDQNTLTIGTVNTTNGITTSNDAVTLKTGDLLTINKAIAVGNQKVSIESAGVTQGTDGKITGSGLRLLGTGTFNLNNTANNIALLAANVTGSLTYVDANVMAIDTVLGTTGVKTNNNSINISTVNGNLTLSNLTGNKVDAGTGTVNLTAGGNSIFTNNAKASVIGSGGVTITANRMTLNTGSTINSGINITTLQPNTAGRLINLGGADVAATTLGLTSAELNTVTAGTLRVGKNDAGNITVSAAIAPAGTNTLTLITNGTVTQNAGATITETNLAIKAGGNITLNQNNQITNFAASTTGNVTLNDLGGLNVDTIDGVNGLVTTPVNVDLKTTGNITQSAGADIITSGLTTLDAGTGNITLNNTSNNFTNLKIANSNNAVFTNLIGLNIQGINTTGDVTINPGGAVTQTGAIIANTLNLQSPGFGYTLDNASNNIVTLNSNNTGTITYTDVNDFSVGNLTTNNANVTLNAPNVNAITFTGNVNVSTGNLAVTSGTINQTGGSIIVNGTANFTSTKANTGNVIAKNTTATQLGNSVIGGDFTLTSTGNVTQSGSLKVAGITTITAPNGLSDLTDPGNLLPSVFSPATGDLTVTGIGTVDLPTKSITGDLTVTSNATGSGFASIFSDSAIQLNQNNNFTGTVSFNTQTAAIGSLSGTPAITQSGVQTVGGTSTFNAVNGTIDLNLNNQLTGAVTLNTGVGGGNITFKNDQAIVITGATTAANLNIVTNGNLTQIGTITAGGISTFNAGTNDITLNLGNDFNTLELIGNNAKITDTNGFVITGANITNILSLTAGDTVTQSGAINANGLALLGSGKFTLNNPGNTITTIAADTKNDISFVNSKTLTVGTVNPTGITTTGTVLLQALQGDIILDNSVTSTATKNAITLVADDDFINNAGKAALSAVNGRWLVYATSPQDNKNGGLTGAEQFNTPFPQPALFIGNGFLYRDKAPFVPGLPNELNEPITFTLNFNDREWRDLTEFSEQSALVESLVCTSDTALANASDATLIILDRSINPLAFTQRVFFANDGLPSCDAGNQASN</sequence>
<dbReference type="STRING" id="1188229.GlitD10_1190"/>
<dbReference type="EMBL" id="CP017675">
    <property type="protein sequence ID" value="APB33510.1"/>
    <property type="molecule type" value="Genomic_DNA"/>
</dbReference>
<organism evidence="5 6">
    <name type="scientific">Gloeomargarita lithophora Alchichica-D10</name>
    <dbReference type="NCBI Taxonomy" id="1188229"/>
    <lineage>
        <taxon>Bacteria</taxon>
        <taxon>Bacillati</taxon>
        <taxon>Cyanobacteriota</taxon>
        <taxon>Cyanophyceae</taxon>
        <taxon>Gloeomargaritales</taxon>
        <taxon>Gloeomargaritaceae</taxon>
        <taxon>Gloeomargarita</taxon>
    </lineage>
</organism>
<keyword evidence="6" id="KW-1185">Reference proteome</keyword>
<feature type="domain" description="Filamentous haemagglutinin FhaB/tRNA nuclease CdiA-like TPS" evidence="4">
    <location>
        <begin position="28"/>
        <end position="141"/>
    </location>
</feature>
<proteinExistence type="predicted"/>
<dbReference type="KEGG" id="glt:GlitD10_1190"/>
<dbReference type="NCBIfam" id="TIGR01901">
    <property type="entry name" value="adhes_NPXG"/>
    <property type="match status" value="1"/>
</dbReference>
<evidence type="ECO:0000313" key="5">
    <source>
        <dbReference type="EMBL" id="APB33510.1"/>
    </source>
</evidence>